<evidence type="ECO:0000313" key="1">
    <source>
        <dbReference type="EMBL" id="KAL2915130.1"/>
    </source>
</evidence>
<comment type="caution">
    <text evidence="1">The sequence shown here is derived from an EMBL/GenBank/DDBJ whole genome shotgun (WGS) entry which is preliminary data.</text>
</comment>
<organism evidence="1 2">
    <name type="scientific">Polyrhizophydium stewartii</name>
    <dbReference type="NCBI Taxonomy" id="2732419"/>
    <lineage>
        <taxon>Eukaryota</taxon>
        <taxon>Fungi</taxon>
        <taxon>Fungi incertae sedis</taxon>
        <taxon>Chytridiomycota</taxon>
        <taxon>Chytridiomycota incertae sedis</taxon>
        <taxon>Chytridiomycetes</taxon>
        <taxon>Rhizophydiales</taxon>
        <taxon>Rhizophydiales incertae sedis</taxon>
        <taxon>Polyrhizophydium</taxon>
    </lineage>
</organism>
<sequence length="146" mass="16320">MSDFLAKTIEDARSGVSAAADAAMHELAKLNSPETEFSNEKDVVNRVKIFLQAVALLLGQTGCVVVKCEWLEERGHKCDLGFVFTTPNSRQMIFAIEVKHGRLFDPDKPLEIDSKGRIRSDKALDIRKSYNQGFLYMAESDLDVPL</sequence>
<accession>A0ABR4N6I8</accession>
<gene>
    <name evidence="1" type="ORF">HK105_205234</name>
</gene>
<proteinExistence type="predicted"/>
<name>A0ABR4N6I8_9FUNG</name>
<reference evidence="1 2" key="1">
    <citation type="submission" date="2023-09" db="EMBL/GenBank/DDBJ databases">
        <title>Pangenome analysis of Batrachochytrium dendrobatidis and related Chytrids.</title>
        <authorList>
            <person name="Yacoub M.N."/>
            <person name="Stajich J.E."/>
            <person name="James T.Y."/>
        </authorList>
    </citation>
    <scope>NUCLEOTIDE SEQUENCE [LARGE SCALE GENOMIC DNA]</scope>
    <source>
        <strain evidence="1 2">JEL0888</strain>
    </source>
</reference>
<evidence type="ECO:0000313" key="2">
    <source>
        <dbReference type="Proteomes" id="UP001527925"/>
    </source>
</evidence>
<dbReference type="EMBL" id="JADGIZ020000026">
    <property type="protein sequence ID" value="KAL2915130.1"/>
    <property type="molecule type" value="Genomic_DNA"/>
</dbReference>
<keyword evidence="2" id="KW-1185">Reference proteome</keyword>
<dbReference type="Proteomes" id="UP001527925">
    <property type="component" value="Unassembled WGS sequence"/>
</dbReference>
<protein>
    <submittedName>
        <fullName evidence="1">Uncharacterized protein</fullName>
    </submittedName>
</protein>